<dbReference type="SUPFAM" id="SSF55874">
    <property type="entry name" value="ATPase domain of HSP90 chaperone/DNA topoisomerase II/histidine kinase"/>
    <property type="match status" value="1"/>
</dbReference>
<dbReference type="PANTHER" id="PTHR24421:SF10">
    <property type="entry name" value="NITRATE_NITRITE SENSOR PROTEIN NARQ"/>
    <property type="match status" value="1"/>
</dbReference>
<comment type="caution">
    <text evidence="11">The sequence shown here is derived from an EMBL/GenBank/DDBJ whole genome shotgun (WGS) entry which is preliminary data.</text>
</comment>
<dbReference type="InterPro" id="IPR036890">
    <property type="entry name" value="HATPase_C_sf"/>
</dbReference>
<feature type="transmembrane region" description="Helical" evidence="9">
    <location>
        <begin position="105"/>
        <end position="124"/>
    </location>
</feature>
<evidence type="ECO:0000256" key="7">
    <source>
        <dbReference type="ARBA" id="ARBA00022840"/>
    </source>
</evidence>
<dbReference type="Pfam" id="PF23539">
    <property type="entry name" value="DUF7134"/>
    <property type="match status" value="1"/>
</dbReference>
<feature type="domain" description="Histidine kinase/HSP90-like ATPase" evidence="10">
    <location>
        <begin position="303"/>
        <end position="399"/>
    </location>
</feature>
<evidence type="ECO:0000313" key="11">
    <source>
        <dbReference type="EMBL" id="MBE1583911.1"/>
    </source>
</evidence>
<gene>
    <name evidence="11" type="ORF">H4W80_002169</name>
</gene>
<reference evidence="11 12" key="1">
    <citation type="submission" date="2020-10" db="EMBL/GenBank/DDBJ databases">
        <title>Sequencing the genomes of 1000 actinobacteria strains.</title>
        <authorList>
            <person name="Klenk H.-P."/>
        </authorList>
    </citation>
    <scope>NUCLEOTIDE SEQUENCE [LARGE SCALE GENOMIC DNA]</scope>
    <source>
        <strain evidence="11 12">DSM 43173</strain>
    </source>
</reference>
<evidence type="ECO:0000256" key="6">
    <source>
        <dbReference type="ARBA" id="ARBA00022777"/>
    </source>
</evidence>
<protein>
    <recommendedName>
        <fullName evidence="2">histidine kinase</fullName>
        <ecNumber evidence="2">2.7.13.3</ecNumber>
    </recommendedName>
</protein>
<name>A0ABR9LTB8_9ACTN</name>
<keyword evidence="9" id="KW-0472">Membrane</keyword>
<dbReference type="EC" id="2.7.13.3" evidence="2"/>
<feature type="transmembrane region" description="Helical" evidence="9">
    <location>
        <begin position="136"/>
        <end position="157"/>
    </location>
</feature>
<dbReference type="InterPro" id="IPR055558">
    <property type="entry name" value="DUF7134"/>
</dbReference>
<keyword evidence="8" id="KW-0902">Two-component regulatory system</keyword>
<comment type="catalytic activity">
    <reaction evidence="1">
        <text>ATP + protein L-histidine = ADP + protein N-phospho-L-histidine.</text>
        <dbReference type="EC" id="2.7.13.3"/>
    </reaction>
</comment>
<keyword evidence="7" id="KW-0067">ATP-binding</keyword>
<evidence type="ECO:0000259" key="10">
    <source>
        <dbReference type="SMART" id="SM00387"/>
    </source>
</evidence>
<accession>A0ABR9LTB8</accession>
<dbReference type="Pfam" id="PF07730">
    <property type="entry name" value="HisKA_3"/>
    <property type="match status" value="1"/>
</dbReference>
<dbReference type="InterPro" id="IPR011712">
    <property type="entry name" value="Sig_transdc_His_kin_sub3_dim/P"/>
</dbReference>
<sequence>MRQRTFLAARIDQWSREHPRRLDLTLTGLMWLVLGLTSALAGLPAFLVATAAILPLVVRRRFPTAVLLWSAAAFGVQLLVVPIPLPADIAQAVVVYTVAAHVGSLPIRLLALGAALAGSVLAGFRWSTPPEYPVNVVKNAAFLGILAVLVWVIGNLVRGRQANMRALREAGAQLEEGRLHHERFVAQRQRVAAAREIHDIVAHSLTVVIVQADGAEYAAEHAQPWDRGDAGRVFATIGRTARSALTEVRGVIEVLREADGPDEPRGAGLGLAELRQLVDSVRAAGLAVEVDAEQAAFDDVPTAIRFAVLRVARESLTNVLKHAGPYAAAHVVVARTQGGIMVRVEDDGVGVRRADATGSEPGYGLDGMRERLRALGGVLEAGPRPGGGFVVDAAIPVAVLPPSAPGGTRASGER</sequence>
<dbReference type="Proteomes" id="UP000633509">
    <property type="component" value="Unassembled WGS sequence"/>
</dbReference>
<dbReference type="InterPro" id="IPR050482">
    <property type="entry name" value="Sensor_HK_TwoCompSys"/>
</dbReference>
<dbReference type="RefSeq" id="WP_192784934.1">
    <property type="nucleotide sequence ID" value="NZ_JADBEK010000001.1"/>
</dbReference>
<dbReference type="GO" id="GO:0016301">
    <property type="term" value="F:kinase activity"/>
    <property type="evidence" value="ECO:0007669"/>
    <property type="project" value="UniProtKB-KW"/>
</dbReference>
<keyword evidence="9" id="KW-1133">Transmembrane helix</keyword>
<keyword evidence="12" id="KW-1185">Reference proteome</keyword>
<keyword evidence="3" id="KW-0597">Phosphoprotein</keyword>
<feature type="transmembrane region" description="Helical" evidence="9">
    <location>
        <begin position="29"/>
        <end position="54"/>
    </location>
</feature>
<evidence type="ECO:0000256" key="8">
    <source>
        <dbReference type="ARBA" id="ARBA00023012"/>
    </source>
</evidence>
<evidence type="ECO:0000256" key="3">
    <source>
        <dbReference type="ARBA" id="ARBA00022553"/>
    </source>
</evidence>
<keyword evidence="9" id="KW-0812">Transmembrane</keyword>
<dbReference type="PANTHER" id="PTHR24421">
    <property type="entry name" value="NITRATE/NITRITE SENSOR PROTEIN NARX-RELATED"/>
    <property type="match status" value="1"/>
</dbReference>
<keyword evidence="6 11" id="KW-0418">Kinase</keyword>
<dbReference type="Gene3D" id="3.30.565.10">
    <property type="entry name" value="Histidine kinase-like ATPase, C-terminal domain"/>
    <property type="match status" value="1"/>
</dbReference>
<evidence type="ECO:0000256" key="1">
    <source>
        <dbReference type="ARBA" id="ARBA00000085"/>
    </source>
</evidence>
<organism evidence="11 12">
    <name type="scientific">Nonomuraea angiospora</name>
    <dbReference type="NCBI Taxonomy" id="46172"/>
    <lineage>
        <taxon>Bacteria</taxon>
        <taxon>Bacillati</taxon>
        <taxon>Actinomycetota</taxon>
        <taxon>Actinomycetes</taxon>
        <taxon>Streptosporangiales</taxon>
        <taxon>Streptosporangiaceae</taxon>
        <taxon>Nonomuraea</taxon>
    </lineage>
</organism>
<proteinExistence type="predicted"/>
<evidence type="ECO:0000256" key="5">
    <source>
        <dbReference type="ARBA" id="ARBA00022741"/>
    </source>
</evidence>
<dbReference type="Pfam" id="PF02518">
    <property type="entry name" value="HATPase_c"/>
    <property type="match status" value="1"/>
</dbReference>
<keyword evidence="4" id="KW-0808">Transferase</keyword>
<dbReference type="EMBL" id="JADBEK010000001">
    <property type="protein sequence ID" value="MBE1583911.1"/>
    <property type="molecule type" value="Genomic_DNA"/>
</dbReference>
<keyword evidence="5" id="KW-0547">Nucleotide-binding</keyword>
<evidence type="ECO:0000313" key="12">
    <source>
        <dbReference type="Proteomes" id="UP000633509"/>
    </source>
</evidence>
<feature type="transmembrane region" description="Helical" evidence="9">
    <location>
        <begin position="66"/>
        <end position="85"/>
    </location>
</feature>
<evidence type="ECO:0000256" key="9">
    <source>
        <dbReference type="SAM" id="Phobius"/>
    </source>
</evidence>
<evidence type="ECO:0000256" key="2">
    <source>
        <dbReference type="ARBA" id="ARBA00012438"/>
    </source>
</evidence>
<dbReference type="CDD" id="cd16917">
    <property type="entry name" value="HATPase_UhpB-NarQ-NarX-like"/>
    <property type="match status" value="1"/>
</dbReference>
<dbReference type="SMART" id="SM00387">
    <property type="entry name" value="HATPase_c"/>
    <property type="match status" value="1"/>
</dbReference>
<dbReference type="InterPro" id="IPR003594">
    <property type="entry name" value="HATPase_dom"/>
</dbReference>
<evidence type="ECO:0000256" key="4">
    <source>
        <dbReference type="ARBA" id="ARBA00022679"/>
    </source>
</evidence>
<dbReference type="Gene3D" id="1.20.5.1930">
    <property type="match status" value="1"/>
</dbReference>